<evidence type="ECO:0000256" key="1">
    <source>
        <dbReference type="ARBA" id="ARBA00001938"/>
    </source>
</evidence>
<feature type="compositionally biased region" description="Low complexity" evidence="8">
    <location>
        <begin position="86"/>
        <end position="96"/>
    </location>
</feature>
<feature type="domain" description="Lipoyl-binding" evidence="9">
    <location>
        <begin position="1"/>
        <end position="76"/>
    </location>
</feature>
<dbReference type="EC" id="2.3.1.-" evidence="7"/>
<dbReference type="Pfam" id="PF00198">
    <property type="entry name" value="2-oxoacid_dh"/>
    <property type="match status" value="1"/>
</dbReference>
<evidence type="ECO:0000313" key="12">
    <source>
        <dbReference type="Proteomes" id="UP000250163"/>
    </source>
</evidence>
<gene>
    <name evidence="11" type="ORF">MORIYA_0501</name>
</gene>
<evidence type="ECO:0000256" key="7">
    <source>
        <dbReference type="RuleBase" id="RU003423"/>
    </source>
</evidence>
<protein>
    <recommendedName>
        <fullName evidence="7">Dihydrolipoamide acetyltransferase component of pyruvate dehydrogenase complex</fullName>
        <ecNumber evidence="7">2.3.1.-</ecNumber>
    </recommendedName>
</protein>
<dbReference type="PROSITE" id="PS51826">
    <property type="entry name" value="PSBD"/>
    <property type="match status" value="1"/>
</dbReference>
<comment type="subunit">
    <text evidence="3">Forms a 24-polypeptide structural core with octahedral symmetry.</text>
</comment>
<keyword evidence="12" id="KW-1185">Reference proteome</keyword>
<comment type="cofactor">
    <cofactor evidence="1 7">
        <name>(R)-lipoate</name>
        <dbReference type="ChEBI" id="CHEBI:83088"/>
    </cofactor>
</comment>
<keyword evidence="5 7" id="KW-0450">Lipoyl</keyword>
<evidence type="ECO:0000256" key="5">
    <source>
        <dbReference type="ARBA" id="ARBA00022823"/>
    </source>
</evidence>
<reference evidence="12" key="1">
    <citation type="submission" date="2018-05" db="EMBL/GenBank/DDBJ databases">
        <authorList>
            <person name="Cea G.-C."/>
            <person name="William W."/>
        </authorList>
    </citation>
    <scope>NUCLEOTIDE SEQUENCE [LARGE SCALE GENOMIC DNA]</scope>
    <source>
        <strain evidence="12">DB21MT 5</strain>
    </source>
</reference>
<proteinExistence type="inferred from homology"/>
<evidence type="ECO:0000256" key="4">
    <source>
        <dbReference type="ARBA" id="ARBA00022679"/>
    </source>
</evidence>
<dbReference type="KEGG" id="mya:MORIYA_0501"/>
<sequence>MHIFKLPDLGEGLPEAEIVEWFIKPGDVVTADQLMVSMETAKAIVEIPCPENAIVVKLYGESGDIIHTGDPLVEFVDEGAAISSKNGAATTNGAATPEPVKTSTSVVGELHTSETKLKETPQSVSGNSIGVKATPAVRALAHRYNIDLSIVTPSGPHSTITTADVERVVKIFADVGELVPFKGVRRSMAKAMAQAHAEVVPVTLHDDADITAWFALGDITVRLIRAMALACEAEPTLNAWYDSHAIGRRIIKPMHLGLAVDTQDGLFVPVIRDAQRYSARAMRDKINTIKELVSQRKIAADDLRGNTITLSNFGSIVGKYTNPIVMPPTVAILGAGRLFQQLAYTNLNKTASDDGKGTIVEHTLLPLSLTFDHRSITGGEAARFLAVLMADLALDS</sequence>
<dbReference type="Proteomes" id="UP000250163">
    <property type="component" value="Chromosome MORIYA"/>
</dbReference>
<dbReference type="InterPro" id="IPR001078">
    <property type="entry name" value="2-oxoacid_DH_actylTfrase"/>
</dbReference>
<dbReference type="SUPFAM" id="SSF47005">
    <property type="entry name" value="Peripheral subunit-binding domain of 2-oxo acid dehydrogenase complex"/>
    <property type="match status" value="1"/>
</dbReference>
<dbReference type="Gene3D" id="2.40.50.100">
    <property type="match status" value="1"/>
</dbReference>
<dbReference type="InterPro" id="IPR000089">
    <property type="entry name" value="Biotin_lipoyl"/>
</dbReference>
<dbReference type="PROSITE" id="PS50968">
    <property type="entry name" value="BIOTINYL_LIPOYL"/>
    <property type="match status" value="1"/>
</dbReference>
<evidence type="ECO:0000259" key="9">
    <source>
        <dbReference type="PROSITE" id="PS50968"/>
    </source>
</evidence>
<dbReference type="CDD" id="cd06849">
    <property type="entry name" value="lipoyl_domain"/>
    <property type="match status" value="1"/>
</dbReference>
<dbReference type="InterPro" id="IPR036625">
    <property type="entry name" value="E3-bd_dom_sf"/>
</dbReference>
<evidence type="ECO:0000259" key="10">
    <source>
        <dbReference type="PROSITE" id="PS51826"/>
    </source>
</evidence>
<dbReference type="EMBL" id="LS483250">
    <property type="protein sequence ID" value="SQD76979.1"/>
    <property type="molecule type" value="Genomic_DNA"/>
</dbReference>
<dbReference type="Gene3D" id="4.10.320.10">
    <property type="entry name" value="E3-binding domain"/>
    <property type="match status" value="1"/>
</dbReference>
<dbReference type="GO" id="GO:0031405">
    <property type="term" value="F:lipoic acid binding"/>
    <property type="evidence" value="ECO:0007669"/>
    <property type="project" value="TreeGrafter"/>
</dbReference>
<dbReference type="GO" id="GO:0016407">
    <property type="term" value="F:acetyltransferase activity"/>
    <property type="evidence" value="ECO:0007669"/>
    <property type="project" value="TreeGrafter"/>
</dbReference>
<comment type="similarity">
    <text evidence="2 7">Belongs to the 2-oxoacid dehydrogenase family.</text>
</comment>
<dbReference type="PANTHER" id="PTHR43178:SF12">
    <property type="entry name" value="DIHYDROLIPOAMIDE ACETYLTRANSFERASE COMPONENT OF PYRUVATE DEHYDROGENASE COMPLEX"/>
    <property type="match status" value="1"/>
</dbReference>
<dbReference type="InterPro" id="IPR011053">
    <property type="entry name" value="Single_hybrid_motif"/>
</dbReference>
<keyword evidence="4 7" id="KW-0808">Transferase</keyword>
<organism evidence="11 12">
    <name type="scientific">Moritella yayanosii</name>
    <dbReference type="NCBI Taxonomy" id="69539"/>
    <lineage>
        <taxon>Bacteria</taxon>
        <taxon>Pseudomonadati</taxon>
        <taxon>Pseudomonadota</taxon>
        <taxon>Gammaproteobacteria</taxon>
        <taxon>Alteromonadales</taxon>
        <taxon>Moritellaceae</taxon>
        <taxon>Moritella</taxon>
    </lineage>
</organism>
<dbReference type="RefSeq" id="WP_112712395.1">
    <property type="nucleotide sequence ID" value="NZ_LS483250.1"/>
</dbReference>
<evidence type="ECO:0000256" key="2">
    <source>
        <dbReference type="ARBA" id="ARBA00007317"/>
    </source>
</evidence>
<name>A0A330LK34_9GAMM</name>
<dbReference type="InterPro" id="IPR050743">
    <property type="entry name" value="2-oxoacid_DH_E2_comp"/>
</dbReference>
<dbReference type="SUPFAM" id="SSF52777">
    <property type="entry name" value="CoA-dependent acyltransferases"/>
    <property type="match status" value="1"/>
</dbReference>
<dbReference type="SUPFAM" id="SSF51230">
    <property type="entry name" value="Single hybrid motif"/>
    <property type="match status" value="1"/>
</dbReference>
<evidence type="ECO:0000256" key="6">
    <source>
        <dbReference type="ARBA" id="ARBA00023315"/>
    </source>
</evidence>
<accession>A0A330LK34</accession>
<dbReference type="InterPro" id="IPR023213">
    <property type="entry name" value="CAT-like_dom_sf"/>
</dbReference>
<keyword evidence="11" id="KW-0670">Pyruvate</keyword>
<dbReference type="InterPro" id="IPR004167">
    <property type="entry name" value="PSBD"/>
</dbReference>
<keyword evidence="6 7" id="KW-0012">Acyltransferase</keyword>
<evidence type="ECO:0000313" key="11">
    <source>
        <dbReference type="EMBL" id="SQD76979.1"/>
    </source>
</evidence>
<dbReference type="PANTHER" id="PTHR43178">
    <property type="entry name" value="DIHYDROLIPOAMIDE ACETYLTRANSFERASE COMPONENT OF PYRUVATE DEHYDROGENASE COMPLEX"/>
    <property type="match status" value="1"/>
</dbReference>
<dbReference type="Pfam" id="PF00364">
    <property type="entry name" value="Biotin_lipoyl"/>
    <property type="match status" value="1"/>
</dbReference>
<dbReference type="OrthoDB" id="9805770at2"/>
<feature type="region of interest" description="Disordered" evidence="8">
    <location>
        <begin position="86"/>
        <end position="125"/>
    </location>
</feature>
<dbReference type="Pfam" id="PF02817">
    <property type="entry name" value="E3_binding"/>
    <property type="match status" value="1"/>
</dbReference>
<evidence type="ECO:0000256" key="8">
    <source>
        <dbReference type="SAM" id="MobiDB-lite"/>
    </source>
</evidence>
<dbReference type="GO" id="GO:0005737">
    <property type="term" value="C:cytoplasm"/>
    <property type="evidence" value="ECO:0007669"/>
    <property type="project" value="TreeGrafter"/>
</dbReference>
<evidence type="ECO:0000256" key="3">
    <source>
        <dbReference type="ARBA" id="ARBA00011484"/>
    </source>
</evidence>
<dbReference type="Gene3D" id="3.30.559.10">
    <property type="entry name" value="Chloramphenicol acetyltransferase-like domain"/>
    <property type="match status" value="1"/>
</dbReference>
<feature type="domain" description="Peripheral subunit-binding (PSBD)" evidence="10">
    <location>
        <begin position="132"/>
        <end position="169"/>
    </location>
</feature>
<dbReference type="AlphaFoldDB" id="A0A330LK34"/>